<feature type="transmembrane region" description="Helical" evidence="5">
    <location>
        <begin position="345"/>
        <end position="366"/>
    </location>
</feature>
<keyword evidence="6" id="KW-0732">Signal</keyword>
<dbReference type="GO" id="GO:0016020">
    <property type="term" value="C:membrane"/>
    <property type="evidence" value="ECO:0007669"/>
    <property type="project" value="UniProtKB-SubCell"/>
</dbReference>
<dbReference type="InterPro" id="IPR002810">
    <property type="entry name" value="NfeD-like_C"/>
</dbReference>
<keyword evidence="3 5" id="KW-1133">Transmembrane helix</keyword>
<keyword evidence="10" id="KW-0645">Protease</keyword>
<feature type="signal peptide" evidence="6">
    <location>
        <begin position="1"/>
        <end position="26"/>
    </location>
</feature>
<evidence type="ECO:0000256" key="1">
    <source>
        <dbReference type="ARBA" id="ARBA00004141"/>
    </source>
</evidence>
<dbReference type="InterPro" id="IPR052165">
    <property type="entry name" value="Membrane_assoc_protease"/>
</dbReference>
<keyword evidence="4 5" id="KW-0472">Membrane</keyword>
<dbReference type="AlphaFoldDB" id="A0A194AI81"/>
<dbReference type="RefSeq" id="WP_083254544.1">
    <property type="nucleotide sequence ID" value="NZ_BDFE01000015.1"/>
</dbReference>
<evidence type="ECO:0000313" key="11">
    <source>
        <dbReference type="Proteomes" id="UP000095200"/>
    </source>
</evidence>
<proteinExistence type="predicted"/>
<keyword evidence="11" id="KW-1185">Reference proteome</keyword>
<dbReference type="PANTHER" id="PTHR33507">
    <property type="entry name" value="INNER MEMBRANE PROTEIN YBBJ"/>
    <property type="match status" value="1"/>
</dbReference>
<dbReference type="InterPro" id="IPR056738">
    <property type="entry name" value="NfeD1b_N"/>
</dbReference>
<evidence type="ECO:0000259" key="8">
    <source>
        <dbReference type="Pfam" id="PF24961"/>
    </source>
</evidence>
<evidence type="ECO:0000259" key="9">
    <source>
        <dbReference type="Pfam" id="PF25145"/>
    </source>
</evidence>
<reference evidence="11" key="1">
    <citation type="submission" date="2016-06" db="EMBL/GenBank/DDBJ databases">
        <title>Draft genome sequence of Desulfoplanes formicivorans strain Pf12B.</title>
        <authorList>
            <person name="Watanabe M."/>
            <person name="Kojima H."/>
            <person name="Fukui M."/>
        </authorList>
    </citation>
    <scope>NUCLEOTIDE SEQUENCE [LARGE SCALE GENOMIC DNA]</scope>
    <source>
        <strain evidence="11">Pf12B</strain>
    </source>
</reference>
<dbReference type="Pfam" id="PF25145">
    <property type="entry name" value="NfeD1b_N"/>
    <property type="match status" value="1"/>
</dbReference>
<dbReference type="InterPro" id="IPR029045">
    <property type="entry name" value="ClpP/crotonase-like_dom_sf"/>
</dbReference>
<comment type="subcellular location">
    <subcellularLocation>
        <location evidence="1">Membrane</location>
        <topology evidence="1">Multi-pass membrane protein</topology>
    </subcellularLocation>
</comment>
<organism evidence="10 11">
    <name type="scientific">Desulfoplanes formicivorans</name>
    <dbReference type="NCBI Taxonomy" id="1592317"/>
    <lineage>
        <taxon>Bacteria</taxon>
        <taxon>Pseudomonadati</taxon>
        <taxon>Thermodesulfobacteriota</taxon>
        <taxon>Desulfovibrionia</taxon>
        <taxon>Desulfovibrionales</taxon>
        <taxon>Desulfoplanaceae</taxon>
        <taxon>Desulfoplanes</taxon>
    </lineage>
</organism>
<gene>
    <name evidence="10" type="ORF">DPF_1498</name>
</gene>
<feature type="transmembrane region" description="Helical" evidence="5">
    <location>
        <begin position="267"/>
        <end position="285"/>
    </location>
</feature>
<evidence type="ECO:0000256" key="2">
    <source>
        <dbReference type="ARBA" id="ARBA00022692"/>
    </source>
</evidence>
<dbReference type="SUPFAM" id="SSF141322">
    <property type="entry name" value="NfeD domain-like"/>
    <property type="match status" value="1"/>
</dbReference>
<feature type="transmembrane region" description="Helical" evidence="5">
    <location>
        <begin position="314"/>
        <end position="333"/>
    </location>
</feature>
<dbReference type="InterPro" id="IPR012340">
    <property type="entry name" value="NA-bd_OB-fold"/>
</dbReference>
<dbReference type="Pfam" id="PF24961">
    <property type="entry name" value="NfeD_membrane"/>
    <property type="match status" value="1"/>
</dbReference>
<evidence type="ECO:0000259" key="7">
    <source>
        <dbReference type="Pfam" id="PF01957"/>
    </source>
</evidence>
<dbReference type="EMBL" id="BDFE01000015">
    <property type="protein sequence ID" value="GAU08781.1"/>
    <property type="molecule type" value="Genomic_DNA"/>
</dbReference>
<dbReference type="SUPFAM" id="SSF52096">
    <property type="entry name" value="ClpP/crotonase"/>
    <property type="match status" value="1"/>
</dbReference>
<feature type="domain" description="NfeD-like C-terminal" evidence="7">
    <location>
        <begin position="378"/>
        <end position="434"/>
    </location>
</feature>
<feature type="domain" description="NfeD integral membrane" evidence="8">
    <location>
        <begin position="246"/>
        <end position="361"/>
    </location>
</feature>
<dbReference type="Gene3D" id="3.90.226.10">
    <property type="entry name" value="2-enoyl-CoA Hydratase, Chain A, domain 1"/>
    <property type="match status" value="1"/>
</dbReference>
<evidence type="ECO:0000256" key="3">
    <source>
        <dbReference type="ARBA" id="ARBA00022989"/>
    </source>
</evidence>
<feature type="transmembrane region" description="Helical" evidence="5">
    <location>
        <begin position="237"/>
        <end position="260"/>
    </location>
</feature>
<evidence type="ECO:0000313" key="10">
    <source>
        <dbReference type="EMBL" id="GAU08781.1"/>
    </source>
</evidence>
<feature type="chain" id="PRO_5008262374" evidence="6">
    <location>
        <begin position="27"/>
        <end position="442"/>
    </location>
</feature>
<feature type="domain" description="NfeD1b N-terminal" evidence="9">
    <location>
        <begin position="49"/>
        <end position="185"/>
    </location>
</feature>
<dbReference type="Proteomes" id="UP000095200">
    <property type="component" value="Unassembled WGS sequence"/>
</dbReference>
<sequence>MVCQPFKLVLLVYLLAPFWCPGSLSAAPLPAVSCLYLQLETPLGPAQEELLANCLSQSQTMAADLVLIRLDTPGGLGTSMRSMVTSILNAPVPVAIWVGPAGARAASAGVFLVAASDYAAMAPQTSIGAASPVGMSGKEMPETMARKIQNDIISLLRGVVTARNRNMAWYEKAVTESASITAHEAVQHRVVEFLAPTVEDFLDQLGSRGIEQGEDTLLFDHTQVRMTSFEPGLKYKLLAWLLNPSIAYLLFLGGIAGLFFELSNPGAIFPGVFGTLCLLLGMYALSILPTTPAGVLLILLGLILFVIELKVVSYGLLTLAGMASLTIGSLILFDFEYGLTALPLRIIIASIAGIGALFVAVLLLVAKAHTRPKAMGLAALVGQSGEVLIWEKNRGQIKVRGERWSARTSVPYPLVPGDKVLVTRADGLVLDIDPASPPTQTV</sequence>
<dbReference type="PANTHER" id="PTHR33507:SF4">
    <property type="entry name" value="NODULATION COMPETITIVENESS PROTEIN NFED"/>
    <property type="match status" value="1"/>
</dbReference>
<feature type="transmembrane region" description="Helical" evidence="5">
    <location>
        <begin position="291"/>
        <end position="307"/>
    </location>
</feature>
<dbReference type="GO" id="GO:0008233">
    <property type="term" value="F:peptidase activity"/>
    <property type="evidence" value="ECO:0007669"/>
    <property type="project" value="UniProtKB-KW"/>
</dbReference>
<dbReference type="InterPro" id="IPR056739">
    <property type="entry name" value="NfeD_membrane"/>
</dbReference>
<comment type="caution">
    <text evidence="10">The sequence shown here is derived from an EMBL/GenBank/DDBJ whole genome shotgun (WGS) entry which is preliminary data.</text>
</comment>
<keyword evidence="10" id="KW-0378">Hydrolase</keyword>
<accession>A0A194AI81</accession>
<dbReference type="OrthoDB" id="5289056at2"/>
<dbReference type="STRING" id="1592317.DPF_1498"/>
<evidence type="ECO:0000256" key="4">
    <source>
        <dbReference type="ARBA" id="ARBA00023136"/>
    </source>
</evidence>
<evidence type="ECO:0000256" key="5">
    <source>
        <dbReference type="SAM" id="Phobius"/>
    </source>
</evidence>
<dbReference type="GO" id="GO:0006508">
    <property type="term" value="P:proteolysis"/>
    <property type="evidence" value="ECO:0007669"/>
    <property type="project" value="UniProtKB-KW"/>
</dbReference>
<protein>
    <submittedName>
        <fullName evidence="10">Serine protease</fullName>
    </submittedName>
</protein>
<evidence type="ECO:0000256" key="6">
    <source>
        <dbReference type="SAM" id="SignalP"/>
    </source>
</evidence>
<name>A0A194AI81_9BACT</name>
<dbReference type="Pfam" id="PF01957">
    <property type="entry name" value="NfeD"/>
    <property type="match status" value="1"/>
</dbReference>
<dbReference type="Gene3D" id="2.40.50.140">
    <property type="entry name" value="Nucleic acid-binding proteins"/>
    <property type="match status" value="1"/>
</dbReference>
<dbReference type="CDD" id="cd07020">
    <property type="entry name" value="Clp_protease_NfeD_1"/>
    <property type="match status" value="1"/>
</dbReference>
<keyword evidence="2 5" id="KW-0812">Transmembrane</keyword>